<dbReference type="InterPro" id="IPR013320">
    <property type="entry name" value="ConA-like_dom_sf"/>
</dbReference>
<dbReference type="CDD" id="cd06263">
    <property type="entry name" value="MAM"/>
    <property type="match status" value="24"/>
</dbReference>
<keyword evidence="5" id="KW-1185">Reference proteome</keyword>
<protein>
    <submittedName>
        <fullName evidence="6">MAM domain-containing protein</fullName>
    </submittedName>
</protein>
<feature type="region of interest" description="Disordered" evidence="3">
    <location>
        <begin position="615"/>
        <end position="650"/>
    </location>
</feature>
<evidence type="ECO:0000256" key="2">
    <source>
        <dbReference type="PROSITE-ProRule" id="PRU00124"/>
    </source>
</evidence>
<reference evidence="6" key="1">
    <citation type="submission" date="2016-11" db="UniProtKB">
        <authorList>
            <consortium name="WormBaseParasite"/>
        </authorList>
    </citation>
    <scope>IDENTIFICATION</scope>
</reference>
<feature type="disulfide bond" evidence="2">
    <location>
        <begin position="4257"/>
        <end position="4272"/>
    </location>
</feature>
<dbReference type="SMART" id="SM00137">
    <property type="entry name" value="MAM"/>
    <property type="match status" value="24"/>
</dbReference>
<dbReference type="PRINTS" id="PR00261">
    <property type="entry name" value="LDLRECEPTOR"/>
</dbReference>
<comment type="caution">
    <text evidence="2">Lacks conserved residue(s) required for the propagation of feature annotation.</text>
</comment>
<dbReference type="PANTHER" id="PTHR23282">
    <property type="entry name" value="APICAL ENDOSOMAL GLYCOPROTEIN PRECURSOR"/>
    <property type="match status" value="1"/>
</dbReference>
<feature type="disulfide bond" evidence="2">
    <location>
        <begin position="4015"/>
        <end position="4027"/>
    </location>
</feature>
<feature type="domain" description="MAM" evidence="4">
    <location>
        <begin position="587"/>
        <end position="750"/>
    </location>
</feature>
<dbReference type="PROSITE" id="PS01209">
    <property type="entry name" value="LDLRA_1"/>
    <property type="match status" value="1"/>
</dbReference>
<dbReference type="WBParaSite" id="maker-uti_cns_0004951-snap-gene-0.2-mRNA-1">
    <property type="protein sequence ID" value="maker-uti_cns_0004951-snap-gene-0.2-mRNA-1"/>
    <property type="gene ID" value="maker-uti_cns_0004951-snap-gene-0.2"/>
</dbReference>
<feature type="domain" description="MAM" evidence="4">
    <location>
        <begin position="948"/>
        <end position="1114"/>
    </location>
</feature>
<dbReference type="InterPro" id="IPR036055">
    <property type="entry name" value="LDL_receptor-like_sf"/>
</dbReference>
<feature type="disulfide bond" evidence="2">
    <location>
        <begin position="4245"/>
        <end position="4263"/>
    </location>
</feature>
<dbReference type="Pfam" id="PF00629">
    <property type="entry name" value="MAM"/>
    <property type="match status" value="24"/>
</dbReference>
<feature type="domain" description="MAM" evidence="4">
    <location>
        <begin position="2838"/>
        <end position="2993"/>
    </location>
</feature>
<feature type="domain" description="MAM" evidence="4">
    <location>
        <begin position="3155"/>
        <end position="3342"/>
    </location>
</feature>
<dbReference type="InterPro" id="IPR023415">
    <property type="entry name" value="LDLR_class-A_CS"/>
</dbReference>
<dbReference type="Pfam" id="PF00057">
    <property type="entry name" value="Ldl_recept_a"/>
    <property type="match status" value="2"/>
</dbReference>
<feature type="domain" description="MAM" evidence="4">
    <location>
        <begin position="1116"/>
        <end position="1286"/>
    </location>
</feature>
<evidence type="ECO:0000313" key="6">
    <source>
        <dbReference type="WBParaSite" id="maker-uti_cns_0004951-snap-gene-0.2-mRNA-1"/>
    </source>
</evidence>
<feature type="region of interest" description="Disordered" evidence="3">
    <location>
        <begin position="2331"/>
        <end position="2355"/>
    </location>
</feature>
<dbReference type="Gene3D" id="4.10.400.10">
    <property type="entry name" value="Low-density Lipoprotein Receptor"/>
    <property type="match status" value="2"/>
</dbReference>
<dbReference type="Gene3D" id="2.60.120.200">
    <property type="match status" value="24"/>
</dbReference>
<feature type="domain" description="MAM" evidence="4">
    <location>
        <begin position="1319"/>
        <end position="1481"/>
    </location>
</feature>
<sequence>SCFKLFFRVVKAKRFLKPELNCFVFQNPFGILKIALSQFGDMTASNPGCRSILLTLVLLFSCLSGLWSADAAGELQQQQLCNFGLICEFKNWPNNADNWHLGGYSAQSAWLPSTSVAQLMTESTSESALHIAKSAIGSNCITFRYWLSSAELSISVRQASSGRRLRRMMLWQQRADDGDDNDWQQGQLMLDAEAGDSAELVIAGSALLSGRRSVVRIADLAIRKGGSVGEVADCPTMPPQAPAAVAVPAVVRFGDIGGFDCDFNDNLCGWTNDPDGDFNWERDRLITGNTVITADSTGNKDGKYMFPKPVGPSSGKKCRLLSPTFDGTQVYCLSFFYYINSNFLAGINVYWANGDTLGEPIFSIFEEKDKRWFEARLNLFGDSSRSDRNRIVFEGVGGRLRIVTLAFERTALTRGSCDGDAPGQPDINCDFELGKCNYWNQQLQGWSRSSGQLAIEGTGPQTDHTTGSRNGHFMLFNSSRLSRLFTPRFNSSGGHCLSFWFHAYGRDVGPFRALTYQNASAPSRPPVSATIWELNGPRGNLWLEARSDVTTQGDTFIIFEAESGRGPLNNIAIDDVSLHNGACPFPGDCDFEQSMCEWRSLTRIRQSWVRSSGAAEYDTGPQVDHTTGTADGSYMRLSSRSPAASGDDGVLQSPVLHQTGAACMTFWYTMYGRSVGTLQVSLTVVFSDGKQTTTLAWELSGGRERQWLYGQIPIPEDTTFQVEFRGVIGQPLYGDLAIDDVFFKRGWCTVQPVEADRLPSTGVTSSTALPTTTKTPNINDCNFETGICSWTQAGDDDFDWTRNRGPTPTAGTGPTTDHTTGTADGWYMYIRSSYPTIPNQKARLLSSTVQQTQSGQLCLEWWYHMYGSVTGTLKVGTNVDQSSSSINATLWSRSGDQGDTWRLGRALVEGSGSYRLVIEAGLGARNHLSDIAIDDVAVYNGNCPFTPDSCTFEADDSMCGYYSNPISGNFTWRRQQGPTQTKNTGPSVDRTTQTSNGHYALASAAGIASGLATKLISPLHHPLRSVGCVRFFYHMYGAQMGTLRVRTKVEQNGESDPIFELSGNQGDTWFMGSASLEGLSAGSWVLIFEAEVGSGILSDIALDDVVVSEKPCPELFNCDFEDDLCQWSHSDTEDFRWTRQAGHVGLTAPGPSVDHSTGSVFGHYILAPIGFPLERGNKGWLVSHFFTLANDEVKCISFWYYMSGDEIGRVSLFQRKVDNRASTEPLWTLANDQASDWRSASLTIRPMPDSTDATRYEIVLEAILGAAGRGDIAIDDFSSRESVCAVTPTEADPKVQTTGTTTTPLPTTTFRWEQQNPDIDCNFDSNWCKWRRDSKLYFTWQRARGASSQLPTGPTADHTTGDGWYALADSSIRSPGDKGRILSTYFSPESYDRCFQWYYYLYGQGIGSLNLYRQASGSSSIGSAIWVRRKISINGWMRGYYTVEAGSGEEFRLLLEAVIGSKEVGNIAVDDVQLYNMPCSQLREPLRCDFEDKNFCGWTSDPSAEIQWSLGRGLSTGSGSHYTGPTADMTYRSAAGTYAYVDSRQGEYRRARLISPAYSLGSYSSCVRFHYHMFGVDMGRLSLFLARDPASDVSRWVLLASHSGNKGNVWLPAEVTAVTGTGNFYLIFEGFTEGRVSSNMAIDEISVESGACPNPGNCDFEHDECMYENDPNAEFNWNRVQGRGKNSLVSPQKDHTMGTIYGHFMDIEALGQNENDRAILVSPERPGTERYRGHCVTFWYWMYGRDVDRLTVGVRSRTSGVNWTQPIWELNGQQSGQWMEGKAPYKSDTEVRITFEGRFKSGRQGSIAIDDVRVIESDCNVIPLSAEVPQTTATGLTPTTTEAPNGYGCNFETGLCNWQQSSDDNFDWKRLSGKQSVAANPKVDHTTKTVLGYFLSIEASSQPLAVARLQSPVFTAGTSGCFRFWYHMYGFGDNRLNIIINSQQILKPIWARTGNQDNQWIQGEVNVGRQDSFRLIVEAIRGENMASNIAIDDLQFSYKPCGHSSAMDCDFETDICDFQHESSADFQWTRRQGVLPTLQTGPSVDHTTGTAQGWFLHMKSALPRKEGDRAVILTPDIDDNSGHCLRFWYHIYGPGIGSLNVYWESRNLAWRVVSKAGVNYGNQWMVEEVPLDISDTFHLKFEGIVGKYGLSDVAVDDIEIRKGGCSQPGDCSFETGLCNWVTDSIASSVDWLRTQGGEGRPDGDHTLESPEGWFLYLPVNAFITNRKARLMSQHFRRQPERCLSFAYQIKGVQVGTLRVLKTYTNGTSETLWSLFDSQKDADGWAIGRIPISYTEDMYVLVFEGDRSLVKQGYIALDDIVFTTGGSCEFTPRTANPDLQTPPPSTTTATTVPRSTPSPNKYNCDFEMGFCEYKLDSSGEFNWTRAQGSVGAKETGPSVDKTLGTALGWYAYIRAAGQKKDDKARLWSAPVAGNQNWCINFWYHMYGSAVDELRLYISKSSDGLSSPVWVRKKSYGDRWIYGEVNYQAVQSGQEFSVVYEATVGSHHLSDIALDDLRISSGLCAHRETYCDFEAGLCGYELSNSDPSKQFEWKRTVGSDIKLGVDHSTGTAGGYALMAKVQQHGIQCLHFYYSLYQNYIGYYELRVRKGSAPDPYNNQIIFNRAGNYYTTRWQIGYAQFRANDSYKLIFESFVARYGGGSTDVAIDDILVEPGPCPTLNTCDFEEDTCDWVNSENGDFGWIRGKGAGAQRGGPSVDRTTGSPDGHYLFFEAASSNIINSKAILTSPVRESSLYGKCLHFWYNIEGFNIGLLRIVIVNWMPQPNSPRRTIRVWELGEGDQWMGIRLSGTYGYIAIDDVQILDETCRPYPSSAQPNVGTLIDCSFDVDLCQWSKGNGTVDWKSNSGLTPGSGSGPSTDVSGSGYYLYIDANNTRQGDNALLQTPLLPGSLASSCFTFYYHMFGPHIGTLRVLTDGNGASQPIWIKQGSQLNKWQQVSVTDRNYYDHKIYIEAILPDGEVGDIAIDEVSYTRGDCPASAMCDFELGFCEWTLDRNTGTVFQRSTGVDSSSGPAVDHTTGTNAGYFAYISTTSAQTQALKARLKSPEFSPATSNCLRFWYNIYGNDDGALKIIGVVHSQEYLLYIVNSGNRGNQWRPAFAGYYADVEHTLIIEATRGSSSVGYIALDDIELHSGRCPPRGFSDFERGMWGYQNTEIGDDFDWLLGSGSLPSFWPGPGVDRTLGTTEGHYMFTPTYNNSNQVAWLVSEPLRNQNRVAHFSIWYNIFGRNIGTLKIYARALAIQGDTPRTFVAEIPQVENINFWYETVVDIPVQAMQGSEFEIIIESSMTHAENVQGYIAIDDLFLVYNETTQPTTPEPTHLPLFSCDFEQDKCGLSDDFSASLIWQRQQGPTSNKGTGPSADHTTGTRQGYYIYLPATSNSTQAARITSPRMQSGTICVTFWYHMYGSHVGSLKVLGKDGTREEELFLKSGNLGDVWQFAQVSVNSVSTFTWQGTNNGGSTGEMALDDISLYVSSECKAQKDRCGFELENNCGYSTTLDSDFQWIRTNGSSTSAQSEAPQTDRTLGTAYGHYMLFSQSGRKFNEYSRLQSSEHDPTPIVCVRFWYYMVGSDVGDFNVRIATQNGLGDSIWTVYGDQGSKWKKAAVSITSDYSWFLVFEGVVQYYTRNGIIALDDIEIKEGEKCEHPTNCDFESGTCGWQNDQSADFDWIRWSGRSTRPNTGPTEDHTTGHEYGWYMLVDGDSALAVGDRAILRSEVTPVQQKPTAFCFSFWYYMYGSGVGILSSTYESGDQSAVMFTIEGNQGRRWIRQEYTVPSNTRQFSLSIQARLTDTWNNNIAIDDTRLDAGDCSEVTQPPSQQFYCNDPDNMKAIAASADFESGTCVYSDLSIGEYKWRRGQNGTGNPNSGPSVDHTIGTPEGWYMYANSKYGSYSSTATLEGRTLQPSSTTCQMRFWYHMYGNSVRTLEFGVHPMSGPEDRQTVVWSKSGNNGDIWSEAVAVVSRIDAPFRPFFRSSRSLFLYGDIAIDDITFQNCQYPGISQTCTNDEFRCDRGACIPKSRVCDFSDDCGDGSDEKMCYGYPGGCHFEKDTCDWIHDNQADFKWKRRTGEKHRSYSGPSRDHTRGLVSGYFMLIDTADEYIYNGEKARLIGPILRSSGSTTGSCRVRFFYHMYGSTVDCLNVYMRLYLGQWNWITLNSRCGQVGNYWERDDLEIPTTEPFQIIFEGVAKPHAGDIGIDDISFSSGCEFYNGTLPTPPPSPPPTTTDPCPGEFRCGDGTCVPIDAVCNFRKECQNGRDELVCGSCSFENGVCGWVDISTGAYQWGRYRAGTGSGIIYGPKEDVTYRNSSGHYMMVEGSNGNQYSKAHMRVKLGQAAPSCRVKFWYHMNGPSALSLFFGLFRLPNSGYQRRIAYGSQGDEWKEATMDIGNWGGSTGFFADFISYYGVESGDDRNSTDIAIDEINFIDCDPTRIYNTTLSCDFEDGMCNWYHDTTGDFDWGSKARFYRDSRERLMAIMFTLKHAFREMEIKHDCIRAYWLLIVTQPSAFSSGIICTAERSTH</sequence>
<dbReference type="PROSITE" id="PS00740">
    <property type="entry name" value="MAM_1"/>
    <property type="match status" value="1"/>
</dbReference>
<feature type="domain" description="MAM" evidence="4">
    <location>
        <begin position="3661"/>
        <end position="3824"/>
    </location>
</feature>
<feature type="compositionally biased region" description="Low complexity" evidence="3">
    <location>
        <begin position="1297"/>
        <end position="1307"/>
    </location>
</feature>
<feature type="domain" description="MAM" evidence="4">
    <location>
        <begin position="427"/>
        <end position="585"/>
    </location>
</feature>
<organism evidence="5 6">
    <name type="scientific">Macrostomum lignano</name>
    <dbReference type="NCBI Taxonomy" id="282301"/>
    <lineage>
        <taxon>Eukaryota</taxon>
        <taxon>Metazoa</taxon>
        <taxon>Spiralia</taxon>
        <taxon>Lophotrochozoa</taxon>
        <taxon>Platyhelminthes</taxon>
        <taxon>Rhabditophora</taxon>
        <taxon>Macrostomorpha</taxon>
        <taxon>Macrostomida</taxon>
        <taxon>Macrostomidae</taxon>
        <taxon>Macrostomum</taxon>
    </lineage>
</organism>
<dbReference type="GO" id="GO:0016020">
    <property type="term" value="C:membrane"/>
    <property type="evidence" value="ECO:0007669"/>
    <property type="project" value="InterPro"/>
</dbReference>
<dbReference type="Proteomes" id="UP000095280">
    <property type="component" value="Unplaced"/>
</dbReference>
<evidence type="ECO:0000256" key="1">
    <source>
        <dbReference type="ARBA" id="ARBA00023157"/>
    </source>
</evidence>
<dbReference type="SUPFAM" id="SSF57424">
    <property type="entry name" value="LDL receptor-like module"/>
    <property type="match status" value="2"/>
</dbReference>
<feature type="domain" description="MAM" evidence="4">
    <location>
        <begin position="2007"/>
        <end position="2167"/>
    </location>
</feature>
<dbReference type="SMART" id="SM00192">
    <property type="entry name" value="LDLa"/>
    <property type="match status" value="2"/>
</dbReference>
<feature type="domain" description="MAM" evidence="4">
    <location>
        <begin position="3338"/>
        <end position="3493"/>
    </location>
</feature>
<feature type="domain" description="MAM" evidence="4">
    <location>
        <begin position="259"/>
        <end position="419"/>
    </location>
</feature>
<feature type="domain" description="MAM" evidence="4">
    <location>
        <begin position="2678"/>
        <end position="2825"/>
    </location>
</feature>
<feature type="domain" description="MAM" evidence="4">
    <location>
        <begin position="1656"/>
        <end position="1821"/>
    </location>
</feature>
<evidence type="ECO:0000259" key="4">
    <source>
        <dbReference type="PROSITE" id="PS50060"/>
    </source>
</evidence>
<feature type="domain" description="MAM" evidence="4">
    <location>
        <begin position="4273"/>
        <end position="4439"/>
    </location>
</feature>
<feature type="domain" description="MAM" evidence="4">
    <location>
        <begin position="2361"/>
        <end position="2524"/>
    </location>
</feature>
<dbReference type="PROSITE" id="PS50060">
    <property type="entry name" value="MAM_2"/>
    <property type="match status" value="25"/>
</dbReference>
<feature type="domain" description="MAM" evidence="4">
    <location>
        <begin position="779"/>
        <end position="945"/>
    </location>
</feature>
<dbReference type="PROSITE" id="PS50068">
    <property type="entry name" value="LDLRA_2"/>
    <property type="match status" value="2"/>
</dbReference>
<keyword evidence="1 2" id="KW-1015">Disulfide bond</keyword>
<feature type="domain" description="MAM" evidence="4">
    <location>
        <begin position="4054"/>
        <end position="4219"/>
    </location>
</feature>
<accession>A0A1I8H9U0</accession>
<feature type="domain" description="MAM" evidence="4">
    <location>
        <begin position="2995"/>
        <end position="3153"/>
    </location>
</feature>
<dbReference type="CDD" id="cd00112">
    <property type="entry name" value="LDLa"/>
    <property type="match status" value="2"/>
</dbReference>
<feature type="compositionally biased region" description="Low complexity" evidence="3">
    <location>
        <begin position="2345"/>
        <end position="2355"/>
    </location>
</feature>
<proteinExistence type="predicted"/>
<feature type="disulfide bond" evidence="2">
    <location>
        <begin position="4022"/>
        <end position="4040"/>
    </location>
</feature>
<evidence type="ECO:0000256" key="3">
    <source>
        <dbReference type="SAM" id="MobiDB-lite"/>
    </source>
</evidence>
<dbReference type="InterPro" id="IPR002172">
    <property type="entry name" value="LDrepeatLR_classA_rpt"/>
</dbReference>
<dbReference type="InterPro" id="IPR051560">
    <property type="entry name" value="MAM_domain-containing"/>
</dbReference>
<dbReference type="InterPro" id="IPR000998">
    <property type="entry name" value="MAM_dom"/>
</dbReference>
<name>A0A1I8H9U0_9PLAT</name>
<feature type="compositionally biased region" description="Polar residues" evidence="3">
    <location>
        <begin position="624"/>
        <end position="642"/>
    </location>
</feature>
<feature type="domain" description="MAM" evidence="4">
    <location>
        <begin position="3496"/>
        <end position="3659"/>
    </location>
</feature>
<feature type="domain" description="MAM" evidence="4">
    <location>
        <begin position="2169"/>
        <end position="2329"/>
    </location>
</feature>
<feature type="disulfide bond" evidence="2">
    <location>
        <begin position="4034"/>
        <end position="4049"/>
    </location>
</feature>
<feature type="domain" description="MAM" evidence="4">
    <location>
        <begin position="1486"/>
        <end position="1654"/>
    </location>
</feature>
<dbReference type="SUPFAM" id="SSF49899">
    <property type="entry name" value="Concanavalin A-like lectins/glucanases"/>
    <property type="match status" value="24"/>
</dbReference>
<feature type="region of interest" description="Disordered" evidence="3">
    <location>
        <begin position="1288"/>
        <end position="1307"/>
    </location>
</feature>
<dbReference type="PANTHER" id="PTHR23282:SF101">
    <property type="entry name" value="MAM DOMAIN-CONTAINING PROTEIN"/>
    <property type="match status" value="1"/>
</dbReference>
<feature type="domain" description="MAM" evidence="4">
    <location>
        <begin position="1847"/>
        <end position="2003"/>
    </location>
</feature>
<feature type="domain" description="MAM" evidence="4">
    <location>
        <begin position="4447"/>
        <end position="4468"/>
    </location>
</feature>
<evidence type="ECO:0000313" key="5">
    <source>
        <dbReference type="Proteomes" id="UP000095280"/>
    </source>
</evidence>
<feature type="domain" description="MAM" evidence="4">
    <location>
        <begin position="2527"/>
        <end position="2676"/>
    </location>
</feature>
<feature type="domain" description="MAM" evidence="4">
    <location>
        <begin position="3846"/>
        <end position="4008"/>
    </location>
</feature>